<reference evidence="13" key="2">
    <citation type="journal article" date="2021" name="PeerJ">
        <title>Extensive microbial diversity within the chicken gut microbiome revealed by metagenomics and culture.</title>
        <authorList>
            <person name="Gilroy R."/>
            <person name="Ravi A."/>
            <person name="Getino M."/>
            <person name="Pursley I."/>
            <person name="Horton D.L."/>
            <person name="Alikhan N.F."/>
            <person name="Baker D."/>
            <person name="Gharbi K."/>
            <person name="Hall N."/>
            <person name="Watson M."/>
            <person name="Adriaenssens E.M."/>
            <person name="Foster-Nyarko E."/>
            <person name="Jarju S."/>
            <person name="Secka A."/>
            <person name="Antonio M."/>
            <person name="Oren A."/>
            <person name="Chaudhuri R.R."/>
            <person name="La Ragione R."/>
            <person name="Hildebrand F."/>
            <person name="Pallen M.J."/>
        </authorList>
    </citation>
    <scope>NUCLEOTIDE SEQUENCE</scope>
    <source>
        <strain evidence="13">CHK191-8634</strain>
    </source>
</reference>
<evidence type="ECO:0000256" key="2">
    <source>
        <dbReference type="ARBA" id="ARBA00003852"/>
    </source>
</evidence>
<comment type="function">
    <text evidence="2 12">Activation of anaerobic ribonucleoside-triphosphate reductase under anaerobic conditions by generation of an organic free radical, using S-adenosylmethionine and reduced flavodoxin as cosubstrates to produce 5'-deoxy-adenosine.</text>
</comment>
<accession>A0A9D1IVA7</accession>
<dbReference type="Proteomes" id="UP000824073">
    <property type="component" value="Unassembled WGS sequence"/>
</dbReference>
<dbReference type="SFLD" id="SFLDS00029">
    <property type="entry name" value="Radical_SAM"/>
    <property type="match status" value="1"/>
</dbReference>
<dbReference type="PIRSF" id="PIRSF000368">
    <property type="entry name" value="NrdG"/>
    <property type="match status" value="1"/>
</dbReference>
<dbReference type="CDD" id="cd01335">
    <property type="entry name" value="Radical_SAM"/>
    <property type="match status" value="1"/>
</dbReference>
<evidence type="ECO:0000256" key="6">
    <source>
        <dbReference type="ARBA" id="ARBA00022691"/>
    </source>
</evidence>
<dbReference type="GO" id="GO:0046872">
    <property type="term" value="F:metal ion binding"/>
    <property type="evidence" value="ECO:0007669"/>
    <property type="project" value="UniProtKB-KW"/>
</dbReference>
<keyword evidence="6" id="KW-0949">S-adenosyl-L-methionine</keyword>
<dbReference type="PANTHER" id="PTHR30352">
    <property type="entry name" value="PYRUVATE FORMATE-LYASE-ACTIVATING ENZYME"/>
    <property type="match status" value="1"/>
</dbReference>
<evidence type="ECO:0000256" key="1">
    <source>
        <dbReference type="ARBA" id="ARBA00001966"/>
    </source>
</evidence>
<dbReference type="EMBL" id="DVMR01000053">
    <property type="protein sequence ID" value="HIU44012.1"/>
    <property type="molecule type" value="Genomic_DNA"/>
</dbReference>
<dbReference type="SFLD" id="SFLDG01063">
    <property type="entry name" value="activating_enzymes__group_1"/>
    <property type="match status" value="1"/>
</dbReference>
<evidence type="ECO:0000256" key="12">
    <source>
        <dbReference type="PIRNR" id="PIRNR000368"/>
    </source>
</evidence>
<dbReference type="GO" id="GO:0043365">
    <property type="term" value="F:[formate-C-acetyltransferase]-activating enzyme activity"/>
    <property type="evidence" value="ECO:0007669"/>
    <property type="project" value="InterPro"/>
</dbReference>
<dbReference type="Gene3D" id="3.20.20.70">
    <property type="entry name" value="Aldolase class I"/>
    <property type="match status" value="1"/>
</dbReference>
<keyword evidence="8 12" id="KW-0560">Oxidoreductase</keyword>
<sequence length="170" mass="18491">MSDVIHVAGVIGDSITDGPGIRMTVFVQGCPHHCPGCHNPETHPFEGGEARTAQELLQKLDKNPLLSGVTLSGGEPFCQAEALLPLAEGVRARGLELAAYSGWTYEQLLEQGGDKEALLRLCHVLVDGPFVLAERSLSLRFRGSKNQRIIDVQRSLAEGHVVLMQDGRWQ</sequence>
<dbReference type="InterPro" id="IPR013785">
    <property type="entry name" value="Aldolase_TIM"/>
</dbReference>
<dbReference type="InterPro" id="IPR058240">
    <property type="entry name" value="rSAM_sf"/>
</dbReference>
<dbReference type="EC" id="1.97.1.-" evidence="12"/>
<reference evidence="13" key="1">
    <citation type="submission" date="2020-10" db="EMBL/GenBank/DDBJ databases">
        <authorList>
            <person name="Gilroy R."/>
        </authorList>
    </citation>
    <scope>NUCLEOTIDE SEQUENCE</scope>
    <source>
        <strain evidence="13">CHK191-8634</strain>
    </source>
</reference>
<dbReference type="AlphaFoldDB" id="A0A9D1IVA7"/>
<dbReference type="GO" id="GO:0004748">
    <property type="term" value="F:ribonucleoside-diphosphate reductase activity, thioredoxin disulfide as acceptor"/>
    <property type="evidence" value="ECO:0007669"/>
    <property type="project" value="TreeGrafter"/>
</dbReference>
<dbReference type="NCBIfam" id="TIGR02491">
    <property type="entry name" value="NrdG"/>
    <property type="match status" value="1"/>
</dbReference>
<dbReference type="SFLD" id="SFLDG01066">
    <property type="entry name" value="organic_radical-activating_enz"/>
    <property type="match status" value="1"/>
</dbReference>
<evidence type="ECO:0000256" key="5">
    <source>
        <dbReference type="ARBA" id="ARBA00022485"/>
    </source>
</evidence>
<comment type="cofactor">
    <cofactor evidence="1">
        <name>[4Fe-4S] cluster</name>
        <dbReference type="ChEBI" id="CHEBI:49883"/>
    </cofactor>
</comment>
<dbReference type="Pfam" id="PF13353">
    <property type="entry name" value="Fer4_12"/>
    <property type="match status" value="1"/>
</dbReference>
<dbReference type="GO" id="GO:0051539">
    <property type="term" value="F:4 iron, 4 sulfur cluster binding"/>
    <property type="evidence" value="ECO:0007669"/>
    <property type="project" value="UniProtKB-KW"/>
</dbReference>
<dbReference type="SFLD" id="SFLDF00299">
    <property type="entry name" value="anaerobic_ribonucleoside-triph"/>
    <property type="match status" value="1"/>
</dbReference>
<evidence type="ECO:0000256" key="3">
    <source>
        <dbReference type="ARBA" id="ARBA00009777"/>
    </source>
</evidence>
<dbReference type="PROSITE" id="PS01087">
    <property type="entry name" value="RADICAL_ACTIVATING"/>
    <property type="match status" value="1"/>
</dbReference>
<dbReference type="PANTHER" id="PTHR30352:SF2">
    <property type="entry name" value="ANAEROBIC RIBONUCLEOSIDE-TRIPHOSPHATE REDUCTASE-ACTIVATING PROTEIN"/>
    <property type="match status" value="1"/>
</dbReference>
<keyword evidence="5" id="KW-0004">4Fe-4S</keyword>
<keyword evidence="10" id="KW-0411">Iron-sulfur</keyword>
<gene>
    <name evidence="13" type="primary">nrdG</name>
    <name evidence="13" type="ORF">IAB67_06920</name>
</gene>
<proteinExistence type="inferred from homology"/>
<comment type="catalytic activity">
    <reaction evidence="11">
        <text>glycyl-[protein] + reduced [flavodoxin] + S-adenosyl-L-methionine = glycin-2-yl radical-[protein] + semiquinone [flavodoxin] + 5'-deoxyadenosine + L-methionine + H(+)</text>
        <dbReference type="Rhea" id="RHEA:61976"/>
        <dbReference type="Rhea" id="RHEA-COMP:10622"/>
        <dbReference type="Rhea" id="RHEA-COMP:14480"/>
        <dbReference type="Rhea" id="RHEA-COMP:15993"/>
        <dbReference type="Rhea" id="RHEA-COMP:15994"/>
        <dbReference type="ChEBI" id="CHEBI:15378"/>
        <dbReference type="ChEBI" id="CHEBI:17319"/>
        <dbReference type="ChEBI" id="CHEBI:29947"/>
        <dbReference type="ChEBI" id="CHEBI:32722"/>
        <dbReference type="ChEBI" id="CHEBI:57618"/>
        <dbReference type="ChEBI" id="CHEBI:57844"/>
        <dbReference type="ChEBI" id="CHEBI:59789"/>
        <dbReference type="ChEBI" id="CHEBI:140311"/>
    </reaction>
</comment>
<organism evidence="13 14">
    <name type="scientific">Candidatus Ventrousia excrementavium</name>
    <dbReference type="NCBI Taxonomy" id="2840961"/>
    <lineage>
        <taxon>Bacteria</taxon>
        <taxon>Bacillati</taxon>
        <taxon>Bacillota</taxon>
        <taxon>Clostridia</taxon>
        <taxon>Eubacteriales</taxon>
        <taxon>Clostridiaceae</taxon>
        <taxon>Clostridiaceae incertae sedis</taxon>
        <taxon>Candidatus Ventrousia</taxon>
    </lineage>
</organism>
<dbReference type="InterPro" id="IPR001989">
    <property type="entry name" value="Radical_activat_CS"/>
</dbReference>
<evidence type="ECO:0000313" key="13">
    <source>
        <dbReference type="EMBL" id="HIU44012.1"/>
    </source>
</evidence>
<dbReference type="InterPro" id="IPR012837">
    <property type="entry name" value="NrdG"/>
</dbReference>
<dbReference type="InterPro" id="IPR034457">
    <property type="entry name" value="Organic_radical-activating"/>
</dbReference>
<evidence type="ECO:0000256" key="7">
    <source>
        <dbReference type="ARBA" id="ARBA00022723"/>
    </source>
</evidence>
<evidence type="ECO:0000256" key="10">
    <source>
        <dbReference type="ARBA" id="ARBA00023014"/>
    </source>
</evidence>
<keyword evidence="7" id="KW-0479">Metal-binding</keyword>
<protein>
    <recommendedName>
        <fullName evidence="4 12">Anaerobic ribonucleoside-triphosphate reductase-activating protein</fullName>
        <ecNumber evidence="12">1.97.1.-</ecNumber>
    </recommendedName>
</protein>
<comment type="caution">
    <text evidence="13">The sequence shown here is derived from an EMBL/GenBank/DDBJ whole genome shotgun (WGS) entry which is preliminary data.</text>
</comment>
<evidence type="ECO:0000256" key="4">
    <source>
        <dbReference type="ARBA" id="ARBA00014281"/>
    </source>
</evidence>
<evidence type="ECO:0000256" key="9">
    <source>
        <dbReference type="ARBA" id="ARBA00023004"/>
    </source>
</evidence>
<evidence type="ECO:0000313" key="14">
    <source>
        <dbReference type="Proteomes" id="UP000824073"/>
    </source>
</evidence>
<keyword evidence="9" id="KW-0408">Iron</keyword>
<evidence type="ECO:0000256" key="11">
    <source>
        <dbReference type="ARBA" id="ARBA00047365"/>
    </source>
</evidence>
<evidence type="ECO:0000256" key="8">
    <source>
        <dbReference type="ARBA" id="ARBA00023002"/>
    </source>
</evidence>
<comment type="similarity">
    <text evidence="3 12">Belongs to the organic radical-activating enzymes family.</text>
</comment>
<name>A0A9D1IVA7_9CLOT</name>
<dbReference type="SUPFAM" id="SSF102114">
    <property type="entry name" value="Radical SAM enzymes"/>
    <property type="match status" value="1"/>
</dbReference>
<dbReference type="InterPro" id="IPR007197">
    <property type="entry name" value="rSAM"/>
</dbReference>